<evidence type="ECO:0000259" key="1">
    <source>
        <dbReference type="Pfam" id="PF07883"/>
    </source>
</evidence>
<gene>
    <name evidence="2" type="ORF">AS156_00635</name>
</gene>
<comment type="caution">
    <text evidence="2">The sequence shown here is derived from an EMBL/GenBank/DDBJ whole genome shotgun (WGS) entry which is preliminary data.</text>
</comment>
<dbReference type="RefSeq" id="WP_066508084.1">
    <property type="nucleotide sequence ID" value="NZ_LNCU01000072.1"/>
</dbReference>
<name>A0A109JSC5_9BRAD</name>
<evidence type="ECO:0000313" key="2">
    <source>
        <dbReference type="EMBL" id="KWV54273.1"/>
    </source>
</evidence>
<keyword evidence="3" id="KW-1185">Reference proteome</keyword>
<dbReference type="PANTHER" id="PTHR38599">
    <property type="entry name" value="CUPIN DOMAIN PROTEIN (AFU_ORTHOLOGUE AFUA_3G13620)"/>
    <property type="match status" value="1"/>
</dbReference>
<protein>
    <recommendedName>
        <fullName evidence="1">Cupin type-2 domain-containing protein</fullName>
    </recommendedName>
</protein>
<dbReference type="OrthoDB" id="9813436at2"/>
<evidence type="ECO:0000313" key="3">
    <source>
        <dbReference type="Proteomes" id="UP000057737"/>
    </source>
</evidence>
<dbReference type="Proteomes" id="UP000057737">
    <property type="component" value="Unassembled WGS sequence"/>
</dbReference>
<proteinExistence type="predicted"/>
<dbReference type="PANTHER" id="PTHR38599:SF1">
    <property type="entry name" value="CUPIN DOMAIN PROTEIN (AFU_ORTHOLOGUE AFUA_3G13620)"/>
    <property type="match status" value="1"/>
</dbReference>
<dbReference type="Pfam" id="PF07883">
    <property type="entry name" value="Cupin_2"/>
    <property type="match status" value="1"/>
</dbReference>
<feature type="domain" description="Cupin type-2" evidence="1">
    <location>
        <begin position="85"/>
        <end position="155"/>
    </location>
</feature>
<dbReference type="SUPFAM" id="SSF51182">
    <property type="entry name" value="RmlC-like cupins"/>
    <property type="match status" value="1"/>
</dbReference>
<sequence length="168" mass="17135">MSTMAATLSLPFARLPRPVSLAVVAGLACAFAIGKALPSPIDAISSVVAPLCASANAASPLDKVEVISSHALPNVPGKRVTVVRVFYGPGGFTPPHRHAGSVTAYITKGEIRSQLGGGPVETFKVGQSFFEPPGSTHVVSANASATEPAELIAVFVADEGAQLTTMLE</sequence>
<organism evidence="2 3">
    <name type="scientific">Bradyrhizobium macuxiense</name>
    <dbReference type="NCBI Taxonomy" id="1755647"/>
    <lineage>
        <taxon>Bacteria</taxon>
        <taxon>Pseudomonadati</taxon>
        <taxon>Pseudomonadota</taxon>
        <taxon>Alphaproteobacteria</taxon>
        <taxon>Hyphomicrobiales</taxon>
        <taxon>Nitrobacteraceae</taxon>
        <taxon>Bradyrhizobium</taxon>
    </lineage>
</organism>
<reference evidence="2 3" key="1">
    <citation type="submission" date="2015-11" db="EMBL/GenBank/DDBJ databases">
        <title>Draft Genome Sequence of the Strain BR 10303 (Bradyrhizobium sp.) isolated from nodules of Centrolobium paraense.</title>
        <authorList>
            <person name="Zelli J.E."/>
            <person name="Simoes-Araujo J.L."/>
            <person name="Barauna A.C."/>
            <person name="Silva K."/>
        </authorList>
    </citation>
    <scope>NUCLEOTIDE SEQUENCE [LARGE SCALE GENOMIC DNA]</scope>
    <source>
        <strain evidence="2 3">BR 10303</strain>
    </source>
</reference>
<dbReference type="InterPro" id="IPR014710">
    <property type="entry name" value="RmlC-like_jellyroll"/>
</dbReference>
<dbReference type="Gene3D" id="2.60.120.10">
    <property type="entry name" value="Jelly Rolls"/>
    <property type="match status" value="1"/>
</dbReference>
<dbReference type="CDD" id="cd02234">
    <property type="entry name" value="cupin_BLR7677-like"/>
    <property type="match status" value="1"/>
</dbReference>
<accession>A0A109JSC5</accession>
<dbReference type="InterPro" id="IPR013096">
    <property type="entry name" value="Cupin_2"/>
</dbReference>
<dbReference type="AlphaFoldDB" id="A0A109JSC5"/>
<dbReference type="EMBL" id="LNCU01000072">
    <property type="protein sequence ID" value="KWV54273.1"/>
    <property type="molecule type" value="Genomic_DNA"/>
</dbReference>
<dbReference type="InterPro" id="IPR011051">
    <property type="entry name" value="RmlC_Cupin_sf"/>
</dbReference>